<keyword evidence="2" id="KW-0677">Repeat</keyword>
<keyword evidence="1" id="KW-0479">Metal-binding</keyword>
<comment type="caution">
    <text evidence="5">The sequence shown here is derived from an EMBL/GenBank/DDBJ whole genome shotgun (WGS) entry which is preliminary data.</text>
</comment>
<dbReference type="EMBL" id="JAGRRH010000016">
    <property type="protein sequence ID" value="KAG7354010.1"/>
    <property type="molecule type" value="Genomic_DNA"/>
</dbReference>
<dbReference type="InterPro" id="IPR045089">
    <property type="entry name" value="PGGT1B-like"/>
</dbReference>
<evidence type="ECO:0000259" key="4">
    <source>
        <dbReference type="Pfam" id="PF00432"/>
    </source>
</evidence>
<dbReference type="GO" id="GO:0046872">
    <property type="term" value="F:metal ion binding"/>
    <property type="evidence" value="ECO:0007669"/>
    <property type="project" value="UniProtKB-KW"/>
</dbReference>
<name>A0A9K3PNJ0_9STRA</name>
<evidence type="ECO:0000256" key="2">
    <source>
        <dbReference type="ARBA" id="ARBA00022737"/>
    </source>
</evidence>
<protein>
    <submittedName>
        <fullName evidence="5">Prenyltransferase and squalene oxidase repeat domain containing protein</fullName>
    </submittedName>
</protein>
<dbReference type="Proteomes" id="UP000693970">
    <property type="component" value="Unassembled WGS sequence"/>
</dbReference>
<dbReference type="PANTHER" id="PTHR11774">
    <property type="entry name" value="GERANYLGERANYL TRANSFERASE TYPE BETA SUBUNIT"/>
    <property type="match status" value="1"/>
</dbReference>
<gene>
    <name evidence="5" type="ORF">IV203_003366</name>
</gene>
<accession>A0A9K3PNJ0</accession>
<feature type="domain" description="Prenyltransferase alpha-alpha toroid" evidence="4">
    <location>
        <begin position="282"/>
        <end position="646"/>
    </location>
</feature>
<proteinExistence type="predicted"/>
<dbReference type="GO" id="GO:0005965">
    <property type="term" value="C:protein farnesyltransferase complex"/>
    <property type="evidence" value="ECO:0007669"/>
    <property type="project" value="TreeGrafter"/>
</dbReference>
<feature type="region of interest" description="Disordered" evidence="3">
    <location>
        <begin position="275"/>
        <end position="295"/>
    </location>
</feature>
<dbReference type="GO" id="GO:0004660">
    <property type="term" value="F:protein farnesyltransferase activity"/>
    <property type="evidence" value="ECO:0007669"/>
    <property type="project" value="TreeGrafter"/>
</dbReference>
<evidence type="ECO:0000256" key="1">
    <source>
        <dbReference type="ARBA" id="ARBA00022723"/>
    </source>
</evidence>
<evidence type="ECO:0000313" key="5">
    <source>
        <dbReference type="EMBL" id="KAG7354010.1"/>
    </source>
</evidence>
<dbReference type="PANTHER" id="PTHR11774:SF6">
    <property type="entry name" value="PROTEIN FARNESYLTRANSFERASE SUBUNIT BETA"/>
    <property type="match status" value="1"/>
</dbReference>
<keyword evidence="6" id="KW-1185">Reference proteome</keyword>
<dbReference type="OrthoDB" id="10261146at2759"/>
<dbReference type="InterPro" id="IPR001330">
    <property type="entry name" value="Prenyltrans"/>
</dbReference>
<evidence type="ECO:0000256" key="3">
    <source>
        <dbReference type="SAM" id="MobiDB-lite"/>
    </source>
</evidence>
<reference evidence="5" key="2">
    <citation type="submission" date="2021-04" db="EMBL/GenBank/DDBJ databases">
        <authorList>
            <person name="Podell S."/>
        </authorList>
    </citation>
    <scope>NUCLEOTIDE SEQUENCE</scope>
    <source>
        <strain evidence="5">Hildebrandi</strain>
    </source>
</reference>
<reference evidence="5" key="1">
    <citation type="journal article" date="2021" name="Sci. Rep.">
        <title>Diploid genomic architecture of Nitzschia inconspicua, an elite biomass production diatom.</title>
        <authorList>
            <person name="Oliver A."/>
            <person name="Podell S."/>
            <person name="Pinowska A."/>
            <person name="Traller J.C."/>
            <person name="Smith S.R."/>
            <person name="McClure R."/>
            <person name="Beliaev A."/>
            <person name="Bohutskyi P."/>
            <person name="Hill E.A."/>
            <person name="Rabines A."/>
            <person name="Zheng H."/>
            <person name="Allen L.Z."/>
            <person name="Kuo A."/>
            <person name="Grigoriev I.V."/>
            <person name="Allen A.E."/>
            <person name="Hazlebeck D."/>
            <person name="Allen E.E."/>
        </authorList>
    </citation>
    <scope>NUCLEOTIDE SEQUENCE</scope>
    <source>
        <strain evidence="5">Hildebrandi</strain>
    </source>
</reference>
<dbReference type="AlphaFoldDB" id="A0A9K3PNJ0"/>
<evidence type="ECO:0000313" key="6">
    <source>
        <dbReference type="Proteomes" id="UP000693970"/>
    </source>
</evidence>
<feature type="domain" description="Prenyltransferase alpha-alpha toroid" evidence="4">
    <location>
        <begin position="167"/>
        <end position="227"/>
    </location>
</feature>
<organism evidence="5 6">
    <name type="scientific">Nitzschia inconspicua</name>
    <dbReference type="NCBI Taxonomy" id="303405"/>
    <lineage>
        <taxon>Eukaryota</taxon>
        <taxon>Sar</taxon>
        <taxon>Stramenopiles</taxon>
        <taxon>Ochrophyta</taxon>
        <taxon>Bacillariophyta</taxon>
        <taxon>Bacillariophyceae</taxon>
        <taxon>Bacillariophycidae</taxon>
        <taxon>Bacillariales</taxon>
        <taxon>Bacillariaceae</taxon>
        <taxon>Nitzschia</taxon>
    </lineage>
</organism>
<sequence>MKKSFRCPITSTERGVSTSCREVFLSETTQAVEKGITYAALWSSSIITEAVTLAFPPFMMSSTDGNRNNNNEVYSFLQQQLQLQPPLFRTVPFHDNNSIIIDTETTRLQQETEQECAPFFVELSSLPPGQREHLVQVGLLPADDALVTSTISESDGDGDDMASKVQLLRDKHRQYLQQVWKKKLKAPFVSLDSSRPWILYWCLHGFDLLQETTTDGRDTPKIMNIVSNREGCNMVATLKDCWQSYYTADPPSLLVEGNEDNRQYKDPFYFARHEDDVPAADTDDPNSRQKQKQKQPSYQYYCGGFGGGPGQLAHAATTYAAVLALCILATDDPNDASKIEQDTSSDDDDDDASAEWTTIHYSTLARELLQYVRIPLYRWMVSLQQSHTGGYRMHHDGEVDVRATYTIITCAKLLGLLLPESSSSPPSSSRPVLNRPQVINFVVSCQTYEGGMGGEPFSEAHGGYTFCGVAALKIMDALGPGKDGGAHKQLDTTALLGWLARRQMAYEGGFSGRSNKLVDGCYSFWQGAALAIASSCGQWEESVTYDKDGDPWLQRYQLSCRDNKEFDLPFPLFFDVGMLERYILLCAQEISGGLRDKPSKPRDFYHTCYNLSGLSVAQHCSNRRVDTSYGDAQQTRLSPTHPCYNIRIDRVAAILDAIWTTP</sequence>
<dbReference type="Pfam" id="PF00432">
    <property type="entry name" value="Prenyltrans"/>
    <property type="match status" value="2"/>
</dbReference>